<feature type="domain" description="MEDS" evidence="2">
    <location>
        <begin position="12"/>
        <end position="170"/>
    </location>
</feature>
<protein>
    <submittedName>
        <fullName evidence="3">MEDS domain-containing protein</fullName>
    </submittedName>
</protein>
<dbReference type="RefSeq" id="WP_251800075.1">
    <property type="nucleotide sequence ID" value="NZ_JAMQOL010000030.1"/>
</dbReference>
<evidence type="ECO:0000259" key="1">
    <source>
        <dbReference type="Pfam" id="PF13466"/>
    </source>
</evidence>
<feature type="domain" description="MlaB-like STAS" evidence="1">
    <location>
        <begin position="198"/>
        <end position="266"/>
    </location>
</feature>
<dbReference type="Proteomes" id="UP001523216">
    <property type="component" value="Unassembled WGS sequence"/>
</dbReference>
<evidence type="ECO:0000313" key="3">
    <source>
        <dbReference type="EMBL" id="MCM4080278.1"/>
    </source>
</evidence>
<evidence type="ECO:0000259" key="2">
    <source>
        <dbReference type="Pfam" id="PF14417"/>
    </source>
</evidence>
<comment type="caution">
    <text evidence="3">The sequence shown here is derived from an EMBL/GenBank/DDBJ whole genome shotgun (WGS) entry which is preliminary data.</text>
</comment>
<accession>A0ABT0Y2L8</accession>
<name>A0ABT0Y2L8_9ACTN</name>
<proteinExistence type="predicted"/>
<sequence length="291" mass="31333">MAGLLDRLELGDHVCWTVDDDEIRRDAIAGVLLGGLRADHKVIYSGDEPGAVLSALARRGVATEAAIGSGQLVAVTPEGSYLAGGSFDAEGTLALWSAEKARTRAEGYRGMRVVGEMNWALRRFPGTERLEWYEARCNKMFADGFVMGVCVYDQRLFDPMTLRRLALAHPGAAGPLLPFDPDTSLRIRKTEEPYGLWLSGEADMSNRDALAAMVREIFAVREPGALVTIDATALRFADTAAARVLLDAAHQGPTHIVGCSAVMLRLLNFHGAASMPGLVVSSGYPATTDER</sequence>
<gene>
    <name evidence="3" type="ORF">LXN57_22105</name>
</gene>
<organism evidence="3 4">
    <name type="scientific">Paractinoplanes hotanensis</name>
    <dbReference type="NCBI Taxonomy" id="2906497"/>
    <lineage>
        <taxon>Bacteria</taxon>
        <taxon>Bacillati</taxon>
        <taxon>Actinomycetota</taxon>
        <taxon>Actinomycetes</taxon>
        <taxon>Micromonosporales</taxon>
        <taxon>Micromonosporaceae</taxon>
        <taxon>Paractinoplanes</taxon>
    </lineage>
</organism>
<dbReference type="InterPro" id="IPR058548">
    <property type="entry name" value="MlaB-like_STAS"/>
</dbReference>
<dbReference type="EMBL" id="JAMQOL010000030">
    <property type="protein sequence ID" value="MCM4080278.1"/>
    <property type="molecule type" value="Genomic_DNA"/>
</dbReference>
<keyword evidence="4" id="KW-1185">Reference proteome</keyword>
<dbReference type="Pfam" id="PF14417">
    <property type="entry name" value="MEDS"/>
    <property type="match status" value="1"/>
</dbReference>
<reference evidence="3 4" key="1">
    <citation type="submission" date="2022-06" db="EMBL/GenBank/DDBJ databases">
        <title>Actinoplanes abujensis sp. nov., isolated from Nigerian arid soil.</title>
        <authorList>
            <person name="Ding P."/>
        </authorList>
    </citation>
    <scope>NUCLEOTIDE SEQUENCE [LARGE SCALE GENOMIC DNA]</scope>
    <source>
        <strain evidence="4">TRM88002</strain>
    </source>
</reference>
<dbReference type="InterPro" id="IPR036513">
    <property type="entry name" value="STAS_dom_sf"/>
</dbReference>
<dbReference type="InterPro" id="IPR025847">
    <property type="entry name" value="MEDS_domain"/>
</dbReference>
<evidence type="ECO:0000313" key="4">
    <source>
        <dbReference type="Proteomes" id="UP001523216"/>
    </source>
</evidence>
<dbReference type="SUPFAM" id="SSF52091">
    <property type="entry name" value="SpoIIaa-like"/>
    <property type="match status" value="1"/>
</dbReference>
<dbReference type="Pfam" id="PF13466">
    <property type="entry name" value="STAS_2"/>
    <property type="match status" value="1"/>
</dbReference>
<dbReference type="Gene3D" id="3.30.750.24">
    <property type="entry name" value="STAS domain"/>
    <property type="match status" value="1"/>
</dbReference>